<dbReference type="Gene3D" id="3.30.40.10">
    <property type="entry name" value="Zinc/RING finger domain, C3HC4 (zinc finger)"/>
    <property type="match status" value="1"/>
</dbReference>
<dbReference type="AlphaFoldDB" id="A0AAV9LKY5"/>
<dbReference type="Gene3D" id="3.40.50.10580">
    <property type="entry name" value="ATPase, V1 complex, subunit F"/>
    <property type="match status" value="1"/>
</dbReference>
<reference evidence="10 11" key="1">
    <citation type="submission" date="2023-10" db="EMBL/GenBank/DDBJ databases">
        <title>Genome-Wide Identification Analysis in wild type Solanum Pinnatisectum Reveals Some Genes Defensing Phytophthora Infestans.</title>
        <authorList>
            <person name="Sun C."/>
        </authorList>
    </citation>
    <scope>NUCLEOTIDE SEQUENCE [LARGE SCALE GENOMIC DNA]</scope>
    <source>
        <strain evidence="10">LQN</strain>
        <tissue evidence="10">Leaf</tissue>
    </source>
</reference>
<dbReference type="GO" id="GO:0061630">
    <property type="term" value="F:ubiquitin protein ligase activity"/>
    <property type="evidence" value="ECO:0007669"/>
    <property type="project" value="UniProtKB-EC"/>
</dbReference>
<dbReference type="EMBL" id="JAWPEI010000005">
    <property type="protein sequence ID" value="KAK4726381.1"/>
    <property type="molecule type" value="Genomic_DNA"/>
</dbReference>
<evidence type="ECO:0000256" key="2">
    <source>
        <dbReference type="ARBA" id="ARBA00012483"/>
    </source>
</evidence>
<evidence type="ECO:0000313" key="11">
    <source>
        <dbReference type="Proteomes" id="UP001311915"/>
    </source>
</evidence>
<dbReference type="PANTHER" id="PTHR22937">
    <property type="entry name" value="E3 UBIQUITIN-PROTEIN LIGASE RNF165"/>
    <property type="match status" value="1"/>
</dbReference>
<evidence type="ECO:0000256" key="3">
    <source>
        <dbReference type="ARBA" id="ARBA00022679"/>
    </source>
</evidence>
<evidence type="ECO:0000256" key="1">
    <source>
        <dbReference type="ARBA" id="ARBA00000900"/>
    </source>
</evidence>
<dbReference type="InterPro" id="IPR001841">
    <property type="entry name" value="Znf_RING"/>
</dbReference>
<protein>
    <recommendedName>
        <fullName evidence="2">RING-type E3 ubiquitin transferase</fullName>
        <ecNumber evidence="2">2.3.2.27</ecNumber>
    </recommendedName>
</protein>
<evidence type="ECO:0000313" key="10">
    <source>
        <dbReference type="EMBL" id="KAK4726381.1"/>
    </source>
</evidence>
<gene>
    <name evidence="10" type="ORF">R3W88_031298</name>
</gene>
<dbReference type="InterPro" id="IPR013083">
    <property type="entry name" value="Znf_RING/FYVE/PHD"/>
</dbReference>
<proteinExistence type="predicted"/>
<dbReference type="PANTHER" id="PTHR22937:SF175">
    <property type="entry name" value="RING-TYPE E3 UBIQUITIN TRANSFERASE"/>
    <property type="match status" value="1"/>
</dbReference>
<evidence type="ECO:0000259" key="9">
    <source>
        <dbReference type="PROSITE" id="PS50089"/>
    </source>
</evidence>
<evidence type="ECO:0000256" key="6">
    <source>
        <dbReference type="ARBA" id="ARBA00022786"/>
    </source>
</evidence>
<dbReference type="InterPro" id="IPR045191">
    <property type="entry name" value="MBR1/2-like"/>
</dbReference>
<accession>A0AAV9LKY5</accession>
<dbReference type="SUPFAM" id="SSF57850">
    <property type="entry name" value="RING/U-box"/>
    <property type="match status" value="1"/>
</dbReference>
<evidence type="ECO:0000256" key="7">
    <source>
        <dbReference type="ARBA" id="ARBA00022833"/>
    </source>
</evidence>
<dbReference type="InterPro" id="IPR036906">
    <property type="entry name" value="ATPase_V1_fsu_sf"/>
</dbReference>
<dbReference type="EC" id="2.3.2.27" evidence="2"/>
<sequence>MYISVCYGLEITVKQIEDVFKEFTTGGHCEFAIVLISQYVANMIRFLVDSYNKPCNYPCDPAHAHDSVLSRVRSRQYTFTRRNYQSVTHSVGITVTNVSSRDSQAATELIDDQEEDAILFEHFKIRIHHVADGINNPTETEEICAICHAEFEHEESIGTLGCGHEYHTGCIKQWLLSSFCFALKT</sequence>
<keyword evidence="5 8" id="KW-0863">Zinc-finger</keyword>
<dbReference type="GO" id="GO:0005634">
    <property type="term" value="C:nucleus"/>
    <property type="evidence" value="ECO:0007669"/>
    <property type="project" value="TreeGrafter"/>
</dbReference>
<evidence type="ECO:0000256" key="4">
    <source>
        <dbReference type="ARBA" id="ARBA00022723"/>
    </source>
</evidence>
<dbReference type="Pfam" id="PF13639">
    <property type="entry name" value="zf-RING_2"/>
    <property type="match status" value="1"/>
</dbReference>
<name>A0AAV9LKY5_9SOLN</name>
<comment type="catalytic activity">
    <reaction evidence="1">
        <text>S-ubiquitinyl-[E2 ubiquitin-conjugating enzyme]-L-cysteine + [acceptor protein]-L-lysine = [E2 ubiquitin-conjugating enzyme]-L-cysteine + N(6)-ubiquitinyl-[acceptor protein]-L-lysine.</text>
        <dbReference type="EC" id="2.3.2.27"/>
    </reaction>
</comment>
<dbReference type="Proteomes" id="UP001311915">
    <property type="component" value="Unassembled WGS sequence"/>
</dbReference>
<keyword evidence="3" id="KW-0808">Transferase</keyword>
<keyword evidence="4" id="KW-0479">Metal-binding</keyword>
<dbReference type="PROSITE" id="PS50089">
    <property type="entry name" value="ZF_RING_2"/>
    <property type="match status" value="1"/>
</dbReference>
<evidence type="ECO:0000256" key="5">
    <source>
        <dbReference type="ARBA" id="ARBA00022771"/>
    </source>
</evidence>
<dbReference type="GO" id="GO:0034220">
    <property type="term" value="P:monoatomic ion transmembrane transport"/>
    <property type="evidence" value="ECO:0007669"/>
    <property type="project" value="InterPro"/>
</dbReference>
<feature type="domain" description="RING-type" evidence="9">
    <location>
        <begin position="144"/>
        <end position="180"/>
    </location>
</feature>
<keyword evidence="6" id="KW-0833">Ubl conjugation pathway</keyword>
<evidence type="ECO:0000256" key="8">
    <source>
        <dbReference type="PROSITE-ProRule" id="PRU00175"/>
    </source>
</evidence>
<organism evidence="10 11">
    <name type="scientific">Solanum pinnatisectum</name>
    <name type="common">tansyleaf nightshade</name>
    <dbReference type="NCBI Taxonomy" id="50273"/>
    <lineage>
        <taxon>Eukaryota</taxon>
        <taxon>Viridiplantae</taxon>
        <taxon>Streptophyta</taxon>
        <taxon>Embryophyta</taxon>
        <taxon>Tracheophyta</taxon>
        <taxon>Spermatophyta</taxon>
        <taxon>Magnoliopsida</taxon>
        <taxon>eudicotyledons</taxon>
        <taxon>Gunneridae</taxon>
        <taxon>Pentapetalae</taxon>
        <taxon>asterids</taxon>
        <taxon>lamiids</taxon>
        <taxon>Solanales</taxon>
        <taxon>Solanaceae</taxon>
        <taxon>Solanoideae</taxon>
        <taxon>Solaneae</taxon>
        <taxon>Solanum</taxon>
    </lineage>
</organism>
<dbReference type="GO" id="GO:0008270">
    <property type="term" value="F:zinc ion binding"/>
    <property type="evidence" value="ECO:0007669"/>
    <property type="project" value="UniProtKB-KW"/>
</dbReference>
<keyword evidence="7" id="KW-0862">Zinc</keyword>
<keyword evidence="11" id="KW-1185">Reference proteome</keyword>
<comment type="caution">
    <text evidence="10">The sequence shown here is derived from an EMBL/GenBank/DDBJ whole genome shotgun (WGS) entry which is preliminary data.</text>
</comment>